<dbReference type="RefSeq" id="XP_049152121.1">
    <property type="nucleotide sequence ID" value="XM_049294974.1"/>
</dbReference>
<evidence type="ECO:0000313" key="1">
    <source>
        <dbReference type="EMBL" id="UQC90520.1"/>
    </source>
</evidence>
<proteinExistence type="predicted"/>
<keyword evidence="2" id="KW-1185">Reference proteome</keyword>
<dbReference type="KEGG" id="clup:CLUP02_16050"/>
<dbReference type="Proteomes" id="UP000830671">
    <property type="component" value="Chromosome 9"/>
</dbReference>
<reference evidence="1" key="1">
    <citation type="journal article" date="2021" name="Mol. Plant Microbe Interact.">
        <title>Complete Genome Sequence of the Plant-Pathogenic Fungus Colletotrichum lupini.</title>
        <authorList>
            <person name="Baroncelli R."/>
            <person name="Pensec F."/>
            <person name="Da Lio D."/>
            <person name="Boufleur T."/>
            <person name="Vicente I."/>
            <person name="Sarrocco S."/>
            <person name="Picot A."/>
            <person name="Baraldi E."/>
            <person name="Sukno S."/>
            <person name="Thon M."/>
            <person name="Le Floch G."/>
        </authorList>
    </citation>
    <scope>NUCLEOTIDE SEQUENCE</scope>
    <source>
        <strain evidence="1">IMI 504893</strain>
    </source>
</reference>
<protein>
    <submittedName>
        <fullName evidence="1">Uncharacterized protein</fullName>
    </submittedName>
</protein>
<sequence>MHFVYSVVLPQVGDFNRHCTALIRMRVRSHRQPDPPPGRLSVNLRGTRRSYCSFSKFDTSSPSPTTTNFAAGGLPISMPQLLLRQSKGRTSTARSIGVLMKWQKYKCTNETFIRTQQCNGPWHPRLLIEPFLRCQYIVAGRATGHVCITDSTGWSNYGNICGDGSVPAALGTKACPSQISAGWPGYSRRFPFEELCVHAAYRSPKAAVKLYGVPRKDILGGCAELGSLLLGWVQLVDGRTVHLTWPGLSNFWMVWSSPELEGWLGEQALPVETLHVLMLPLINDASTSQIS</sequence>
<dbReference type="EMBL" id="CP019481">
    <property type="protein sequence ID" value="UQC90520.1"/>
    <property type="molecule type" value="Genomic_DNA"/>
</dbReference>
<name>A0A9Q8T823_9PEZI</name>
<dbReference type="GeneID" id="73349984"/>
<gene>
    <name evidence="1" type="ORF">CLUP02_16050</name>
</gene>
<dbReference type="AlphaFoldDB" id="A0A9Q8T823"/>
<organism evidence="1 2">
    <name type="scientific">Colletotrichum lupini</name>
    <dbReference type="NCBI Taxonomy" id="145971"/>
    <lineage>
        <taxon>Eukaryota</taxon>
        <taxon>Fungi</taxon>
        <taxon>Dikarya</taxon>
        <taxon>Ascomycota</taxon>
        <taxon>Pezizomycotina</taxon>
        <taxon>Sordariomycetes</taxon>
        <taxon>Hypocreomycetidae</taxon>
        <taxon>Glomerellales</taxon>
        <taxon>Glomerellaceae</taxon>
        <taxon>Colletotrichum</taxon>
        <taxon>Colletotrichum acutatum species complex</taxon>
    </lineage>
</organism>
<evidence type="ECO:0000313" key="2">
    <source>
        <dbReference type="Proteomes" id="UP000830671"/>
    </source>
</evidence>
<accession>A0A9Q8T823</accession>